<dbReference type="SUPFAM" id="SSF52374">
    <property type="entry name" value="Nucleotidylyl transferase"/>
    <property type="match status" value="1"/>
</dbReference>
<keyword evidence="11 15" id="KW-0067">ATP-binding</keyword>
<comment type="similarity">
    <text evidence="15">Belongs to the ribF family.</text>
</comment>
<dbReference type="GO" id="GO:0009398">
    <property type="term" value="P:FMN biosynthetic process"/>
    <property type="evidence" value="ECO:0007669"/>
    <property type="project" value="UniProtKB-UniRule"/>
</dbReference>
<dbReference type="GO" id="GO:0009231">
    <property type="term" value="P:riboflavin biosynthetic process"/>
    <property type="evidence" value="ECO:0007669"/>
    <property type="project" value="InterPro"/>
</dbReference>
<dbReference type="InterPro" id="IPR014729">
    <property type="entry name" value="Rossmann-like_a/b/a_fold"/>
</dbReference>
<dbReference type="Proteomes" id="UP000092884">
    <property type="component" value="Chromosome"/>
</dbReference>
<dbReference type="SUPFAM" id="SSF82114">
    <property type="entry name" value="Riboflavin kinase-like"/>
    <property type="match status" value="1"/>
</dbReference>
<dbReference type="PIRSF" id="PIRSF004491">
    <property type="entry name" value="FAD_Synth"/>
    <property type="match status" value="1"/>
</dbReference>
<dbReference type="Gene3D" id="2.40.30.30">
    <property type="entry name" value="Riboflavin kinase-like"/>
    <property type="match status" value="1"/>
</dbReference>
<comment type="pathway">
    <text evidence="3 15">Cofactor biosynthesis; FMN biosynthesis; FMN from riboflavin (ATP route): step 1/1.</text>
</comment>
<evidence type="ECO:0000256" key="10">
    <source>
        <dbReference type="ARBA" id="ARBA00022827"/>
    </source>
</evidence>
<evidence type="ECO:0000256" key="5">
    <source>
        <dbReference type="ARBA" id="ARBA00022643"/>
    </source>
</evidence>
<evidence type="ECO:0000256" key="4">
    <source>
        <dbReference type="ARBA" id="ARBA00022630"/>
    </source>
</evidence>
<evidence type="ECO:0000256" key="14">
    <source>
        <dbReference type="ARBA" id="ARBA00049494"/>
    </source>
</evidence>
<comment type="function">
    <text evidence="1">Catalyzes the phosphorylation of riboflavin to FMN followed by the adenylation of FMN to FAD.</text>
</comment>
<organism evidence="17 18">
    <name type="scientific">Helicobacter enhydrae</name>
    <dbReference type="NCBI Taxonomy" id="222136"/>
    <lineage>
        <taxon>Bacteria</taxon>
        <taxon>Pseudomonadati</taxon>
        <taxon>Campylobacterota</taxon>
        <taxon>Epsilonproteobacteria</taxon>
        <taxon>Campylobacterales</taxon>
        <taxon>Helicobacteraceae</taxon>
        <taxon>Helicobacter</taxon>
    </lineage>
</organism>
<protein>
    <recommendedName>
        <fullName evidence="15">Riboflavin biosynthesis protein</fullName>
    </recommendedName>
    <domain>
        <recommendedName>
            <fullName evidence="15">Riboflavin kinase</fullName>
            <ecNumber evidence="15">2.7.1.26</ecNumber>
        </recommendedName>
        <alternativeName>
            <fullName evidence="15">Flavokinase</fullName>
        </alternativeName>
    </domain>
    <domain>
        <recommendedName>
            <fullName evidence="15">FMN adenylyltransferase</fullName>
            <ecNumber evidence="15">2.7.7.2</ecNumber>
        </recommendedName>
        <alternativeName>
            <fullName evidence="15">FAD pyrophosphorylase</fullName>
        </alternativeName>
        <alternativeName>
            <fullName evidence="15">FAD synthase</fullName>
        </alternativeName>
    </domain>
</protein>
<dbReference type="EC" id="2.7.1.26" evidence="15"/>
<keyword evidence="8 15" id="KW-0547">Nucleotide-binding</keyword>
<dbReference type="UniPathway" id="UPA00277">
    <property type="reaction ID" value="UER00407"/>
</dbReference>
<keyword evidence="4 15" id="KW-0285">Flavoprotein</keyword>
<gene>
    <name evidence="17" type="ORF">BBW65_07405</name>
</gene>
<keyword evidence="10 15" id="KW-0274">FAD</keyword>
<dbReference type="PANTHER" id="PTHR22749:SF6">
    <property type="entry name" value="RIBOFLAVIN KINASE"/>
    <property type="match status" value="1"/>
</dbReference>
<dbReference type="EC" id="2.7.7.2" evidence="15"/>
<dbReference type="Pfam" id="PF01687">
    <property type="entry name" value="Flavokinase"/>
    <property type="match status" value="1"/>
</dbReference>
<dbReference type="SMART" id="SM00904">
    <property type="entry name" value="Flavokinase"/>
    <property type="match status" value="1"/>
</dbReference>
<evidence type="ECO:0000256" key="11">
    <source>
        <dbReference type="ARBA" id="ARBA00022840"/>
    </source>
</evidence>
<dbReference type="GO" id="GO:0005524">
    <property type="term" value="F:ATP binding"/>
    <property type="evidence" value="ECO:0007669"/>
    <property type="project" value="UniProtKB-UniRule"/>
</dbReference>
<evidence type="ECO:0000256" key="8">
    <source>
        <dbReference type="ARBA" id="ARBA00022741"/>
    </source>
</evidence>
<evidence type="ECO:0000256" key="15">
    <source>
        <dbReference type="PIRNR" id="PIRNR004491"/>
    </source>
</evidence>
<reference evidence="18" key="1">
    <citation type="submission" date="2016-07" db="EMBL/GenBank/DDBJ databases">
        <authorList>
            <person name="Florea S."/>
            <person name="Webb J.S."/>
            <person name="Jaromczyk J."/>
            <person name="Schardl C.L."/>
        </authorList>
    </citation>
    <scope>NUCLEOTIDE SEQUENCE [LARGE SCALE GENOMIC DNA]</scope>
    <source>
        <strain evidence="18">MIT 01-6242</strain>
    </source>
</reference>
<dbReference type="InterPro" id="IPR015864">
    <property type="entry name" value="FAD_synthase"/>
</dbReference>
<dbReference type="InterPro" id="IPR023468">
    <property type="entry name" value="Riboflavin_kinase"/>
</dbReference>
<dbReference type="UniPathway" id="UPA00276">
    <property type="reaction ID" value="UER00406"/>
</dbReference>
<accession>A0A1B1U778</accession>
<evidence type="ECO:0000256" key="12">
    <source>
        <dbReference type="ARBA" id="ARBA00023268"/>
    </source>
</evidence>
<keyword evidence="9 15" id="KW-0418">Kinase</keyword>
<evidence type="ECO:0000313" key="17">
    <source>
        <dbReference type="EMBL" id="ANV98633.1"/>
    </source>
</evidence>
<dbReference type="AlphaFoldDB" id="A0A1B1U778"/>
<keyword evidence="18" id="KW-1185">Reference proteome</keyword>
<keyword evidence="6 15" id="KW-0808">Transferase</keyword>
<dbReference type="PANTHER" id="PTHR22749">
    <property type="entry name" value="RIBOFLAVIN KINASE/FMN ADENYLYLTRANSFERASE"/>
    <property type="match status" value="1"/>
</dbReference>
<dbReference type="InterPro" id="IPR015865">
    <property type="entry name" value="Riboflavin_kinase_bac/euk"/>
</dbReference>
<evidence type="ECO:0000256" key="9">
    <source>
        <dbReference type="ARBA" id="ARBA00022777"/>
    </source>
</evidence>
<dbReference type="InterPro" id="IPR023465">
    <property type="entry name" value="Riboflavin_kinase_dom_sf"/>
</dbReference>
<evidence type="ECO:0000256" key="6">
    <source>
        <dbReference type="ARBA" id="ARBA00022679"/>
    </source>
</evidence>
<evidence type="ECO:0000259" key="16">
    <source>
        <dbReference type="SMART" id="SM00904"/>
    </source>
</evidence>
<dbReference type="NCBIfam" id="NF004162">
    <property type="entry name" value="PRK05627.1-5"/>
    <property type="match status" value="1"/>
</dbReference>
<comment type="pathway">
    <text evidence="2 15">Cofactor biosynthesis; FAD biosynthesis; FAD from FMN: step 1/1.</text>
</comment>
<evidence type="ECO:0000256" key="2">
    <source>
        <dbReference type="ARBA" id="ARBA00004726"/>
    </source>
</evidence>
<dbReference type="GO" id="GO:0006747">
    <property type="term" value="P:FAD biosynthetic process"/>
    <property type="evidence" value="ECO:0007669"/>
    <property type="project" value="UniProtKB-UniRule"/>
</dbReference>
<keyword evidence="5 15" id="KW-0288">FMN</keyword>
<dbReference type="KEGG" id="het:BBW65_07405"/>
<dbReference type="InterPro" id="IPR002606">
    <property type="entry name" value="Riboflavin_kinase_bac"/>
</dbReference>
<evidence type="ECO:0000256" key="7">
    <source>
        <dbReference type="ARBA" id="ARBA00022695"/>
    </source>
</evidence>
<evidence type="ECO:0000256" key="3">
    <source>
        <dbReference type="ARBA" id="ARBA00005201"/>
    </source>
</evidence>
<name>A0A1B1U778_9HELI</name>
<feature type="domain" description="Riboflavin kinase" evidence="16">
    <location>
        <begin position="163"/>
        <end position="285"/>
    </location>
</feature>
<dbReference type="EMBL" id="CP016503">
    <property type="protein sequence ID" value="ANV98633.1"/>
    <property type="molecule type" value="Genomic_DNA"/>
</dbReference>
<dbReference type="Pfam" id="PF06574">
    <property type="entry name" value="FAD_syn"/>
    <property type="match status" value="1"/>
</dbReference>
<dbReference type="STRING" id="222136.BBW65_07405"/>
<comment type="catalytic activity">
    <reaction evidence="13 15">
        <text>riboflavin + ATP = FMN + ADP + H(+)</text>
        <dbReference type="Rhea" id="RHEA:14357"/>
        <dbReference type="ChEBI" id="CHEBI:15378"/>
        <dbReference type="ChEBI" id="CHEBI:30616"/>
        <dbReference type="ChEBI" id="CHEBI:57986"/>
        <dbReference type="ChEBI" id="CHEBI:58210"/>
        <dbReference type="ChEBI" id="CHEBI:456216"/>
        <dbReference type="EC" id="2.7.1.26"/>
    </reaction>
</comment>
<dbReference type="Gene3D" id="3.40.50.620">
    <property type="entry name" value="HUPs"/>
    <property type="match status" value="1"/>
</dbReference>
<evidence type="ECO:0000313" key="18">
    <source>
        <dbReference type="Proteomes" id="UP000092884"/>
    </source>
</evidence>
<proteinExistence type="inferred from homology"/>
<dbReference type="GO" id="GO:0003919">
    <property type="term" value="F:FMN adenylyltransferase activity"/>
    <property type="evidence" value="ECO:0007669"/>
    <property type="project" value="UniProtKB-UniRule"/>
</dbReference>
<sequence>MKNISSISPNPSVHCIGIGKFDGFHLAHLEIFKRVLQSNAGTIVFITPKTKRRLLTPNPKGLLCDFFDCAIAQNAICLPLNQIEYMDCDAFVELLKRIFPALQKIVVGYDFRFGKDRAHSINELEAYFEVEVVEQMLQDGVPIHSQRIIKNLEMGEIEVANRLLGREYMIGGEVISGQGRGALEFVPTLNLKCEKYVLPQSGVYATWSEWGGVKYPSVSFLGHRISTDGEYAVETHVLDRVLSCQPKDIKIFLVQKIRENQRFENLSMLKARILEDIKEAGEILSDQTLPQGK</sequence>
<evidence type="ECO:0000256" key="13">
    <source>
        <dbReference type="ARBA" id="ARBA00047880"/>
    </source>
</evidence>
<dbReference type="GO" id="GO:0008531">
    <property type="term" value="F:riboflavin kinase activity"/>
    <property type="evidence" value="ECO:0007669"/>
    <property type="project" value="UniProtKB-UniRule"/>
</dbReference>
<keyword evidence="12" id="KW-0511">Multifunctional enzyme</keyword>
<comment type="catalytic activity">
    <reaction evidence="14 15">
        <text>FMN + ATP + H(+) = FAD + diphosphate</text>
        <dbReference type="Rhea" id="RHEA:17237"/>
        <dbReference type="ChEBI" id="CHEBI:15378"/>
        <dbReference type="ChEBI" id="CHEBI:30616"/>
        <dbReference type="ChEBI" id="CHEBI:33019"/>
        <dbReference type="ChEBI" id="CHEBI:57692"/>
        <dbReference type="ChEBI" id="CHEBI:58210"/>
        <dbReference type="EC" id="2.7.7.2"/>
    </reaction>
</comment>
<keyword evidence="7 15" id="KW-0548">Nucleotidyltransferase</keyword>
<evidence type="ECO:0000256" key="1">
    <source>
        <dbReference type="ARBA" id="ARBA00002121"/>
    </source>
</evidence>